<dbReference type="GO" id="GO:0005634">
    <property type="term" value="C:nucleus"/>
    <property type="evidence" value="ECO:0007669"/>
    <property type="project" value="TreeGrafter"/>
</dbReference>
<evidence type="ECO:0000313" key="1">
    <source>
        <dbReference type="Ensembl" id="ENSHCOP00000001334.1"/>
    </source>
</evidence>
<dbReference type="AlphaFoldDB" id="A0A3Q3D364"/>
<accession>A0A3Q3D364</accession>
<dbReference type="GO" id="GO:0000976">
    <property type="term" value="F:transcription cis-regulatory region binding"/>
    <property type="evidence" value="ECO:0007669"/>
    <property type="project" value="TreeGrafter"/>
</dbReference>
<sequence length="281" mass="31269">LSQSTTLQTNQNRSAQIKPARILSLGDFFLVRCKPDEPVCVAELQLLWEERTSRQLLSSSKLYFLPEDTPQGRGVSHGEHEVIAVSEKVIVRLQDLVKWTVPDLSGWAHGLKAEPLKASALRELGTNGRREALHQDGRKVLVLSYPQYCRYRSVLVRLREQPGSLLLNHTVLALGGIAALGANTRILYCRDTFEHPTLLRNESICDHFGELTCGRSVAATILCLSQDFSAPWRRRQKCHCFSSSANDYECGGGQNSLAVTHHLCCRSLCRFAFPVGASQGL</sequence>
<organism evidence="1 2">
    <name type="scientific">Hippocampus comes</name>
    <name type="common">Tiger tail seahorse</name>
    <dbReference type="NCBI Taxonomy" id="109280"/>
    <lineage>
        <taxon>Eukaryota</taxon>
        <taxon>Metazoa</taxon>
        <taxon>Chordata</taxon>
        <taxon>Craniata</taxon>
        <taxon>Vertebrata</taxon>
        <taxon>Euteleostomi</taxon>
        <taxon>Actinopterygii</taxon>
        <taxon>Neopterygii</taxon>
        <taxon>Teleostei</taxon>
        <taxon>Neoteleostei</taxon>
        <taxon>Acanthomorphata</taxon>
        <taxon>Syngnathiaria</taxon>
        <taxon>Syngnathiformes</taxon>
        <taxon>Syngnathoidei</taxon>
        <taxon>Syngnathidae</taxon>
        <taxon>Hippocampus</taxon>
    </lineage>
</organism>
<keyword evidence="2" id="KW-1185">Reference proteome</keyword>
<reference evidence="1" key="2">
    <citation type="submission" date="2025-09" db="UniProtKB">
        <authorList>
            <consortium name="Ensembl"/>
        </authorList>
    </citation>
    <scope>IDENTIFICATION</scope>
</reference>
<reference evidence="1" key="1">
    <citation type="submission" date="2025-08" db="UniProtKB">
        <authorList>
            <consortium name="Ensembl"/>
        </authorList>
    </citation>
    <scope>IDENTIFICATION</scope>
</reference>
<dbReference type="Proteomes" id="UP000264820">
    <property type="component" value="Unplaced"/>
</dbReference>
<dbReference type="GeneTree" id="ENSGT00940000163584"/>
<evidence type="ECO:0000313" key="2">
    <source>
        <dbReference type="Proteomes" id="UP000264820"/>
    </source>
</evidence>
<dbReference type="GO" id="GO:0006357">
    <property type="term" value="P:regulation of transcription by RNA polymerase II"/>
    <property type="evidence" value="ECO:0007669"/>
    <property type="project" value="TreeGrafter"/>
</dbReference>
<dbReference type="PANTHER" id="PTHR13964">
    <property type="entry name" value="RBP-RELATED"/>
    <property type="match status" value="1"/>
</dbReference>
<dbReference type="STRING" id="109280.ENSHCOP00000001334"/>
<protein>
    <submittedName>
        <fullName evidence="1">Uncharacterized protein</fullName>
    </submittedName>
</protein>
<proteinExistence type="predicted"/>
<dbReference type="InterPro" id="IPR051232">
    <property type="entry name" value="ARID/SWI1_ChromRemod"/>
</dbReference>
<name>A0A3Q3D364_HIPCM</name>
<dbReference type="Ensembl" id="ENSHCOT00000012285.1">
    <property type="protein sequence ID" value="ENSHCOP00000001334.1"/>
    <property type="gene ID" value="ENSHCOG00000002282.1"/>
</dbReference>
<dbReference type="PANTHER" id="PTHR13964:SF37">
    <property type="entry name" value="AT-RICH INTERACTIVE DOMAIN-CONTAINING PROTEIN 5B"/>
    <property type="match status" value="1"/>
</dbReference>
<dbReference type="OMA" id="SANDYEC"/>